<protein>
    <submittedName>
        <fullName evidence="1">Uncharacterized protein</fullName>
    </submittedName>
</protein>
<reference evidence="1" key="1">
    <citation type="journal article" date="2023" name="bioRxiv">
        <title>Improved chromosome-level genome assembly for marigold (Tagetes erecta).</title>
        <authorList>
            <person name="Jiang F."/>
            <person name="Yuan L."/>
            <person name="Wang S."/>
            <person name="Wang H."/>
            <person name="Xu D."/>
            <person name="Wang A."/>
            <person name="Fan W."/>
        </authorList>
    </citation>
    <scope>NUCLEOTIDE SEQUENCE</scope>
    <source>
        <strain evidence="1">WSJ</strain>
        <tissue evidence="1">Leaf</tissue>
    </source>
</reference>
<proteinExistence type="predicted"/>
<evidence type="ECO:0000313" key="1">
    <source>
        <dbReference type="EMBL" id="KAK1432207.1"/>
    </source>
</evidence>
<dbReference type="Proteomes" id="UP001229421">
    <property type="component" value="Unassembled WGS sequence"/>
</dbReference>
<sequence length="173" mass="20400">MKTLNLEAWEYLQKIKERKWTIVHDKSQRRWGNLVTNILESFNNTPREVRLMPMKAIINCTFEKIVEQYRKHNENATKCNTSLPLRLLRLFQSRDLIGQQYVITKFHHQEARYRVLSRLQTNEGGGNVLWNLMIEHALAVSGKCWDSHAPMQLLLVDRGAYHLILLCTRCTPL</sequence>
<dbReference type="EMBL" id="JAUHHV010000002">
    <property type="protein sequence ID" value="KAK1432207.1"/>
    <property type="molecule type" value="Genomic_DNA"/>
</dbReference>
<comment type="caution">
    <text evidence="1">The sequence shown here is derived from an EMBL/GenBank/DDBJ whole genome shotgun (WGS) entry which is preliminary data.</text>
</comment>
<gene>
    <name evidence="1" type="ORF">QVD17_09101</name>
</gene>
<evidence type="ECO:0000313" key="2">
    <source>
        <dbReference type="Proteomes" id="UP001229421"/>
    </source>
</evidence>
<accession>A0AAD8L5C2</accession>
<name>A0AAD8L5C2_TARER</name>
<dbReference type="AlphaFoldDB" id="A0AAD8L5C2"/>
<keyword evidence="2" id="KW-1185">Reference proteome</keyword>
<organism evidence="1 2">
    <name type="scientific">Tagetes erecta</name>
    <name type="common">African marigold</name>
    <dbReference type="NCBI Taxonomy" id="13708"/>
    <lineage>
        <taxon>Eukaryota</taxon>
        <taxon>Viridiplantae</taxon>
        <taxon>Streptophyta</taxon>
        <taxon>Embryophyta</taxon>
        <taxon>Tracheophyta</taxon>
        <taxon>Spermatophyta</taxon>
        <taxon>Magnoliopsida</taxon>
        <taxon>eudicotyledons</taxon>
        <taxon>Gunneridae</taxon>
        <taxon>Pentapetalae</taxon>
        <taxon>asterids</taxon>
        <taxon>campanulids</taxon>
        <taxon>Asterales</taxon>
        <taxon>Asteraceae</taxon>
        <taxon>Asteroideae</taxon>
        <taxon>Heliantheae alliance</taxon>
        <taxon>Tageteae</taxon>
        <taxon>Tagetes</taxon>
    </lineage>
</organism>